<dbReference type="Pfam" id="PF00082">
    <property type="entry name" value="Peptidase_S8"/>
    <property type="match status" value="1"/>
</dbReference>
<feature type="domain" description="Subtilisin-like protease fibronectin type-III" evidence="12">
    <location>
        <begin position="706"/>
        <end position="798"/>
    </location>
</feature>
<dbReference type="GO" id="GO:0006508">
    <property type="term" value="P:proteolysis"/>
    <property type="evidence" value="ECO:0007669"/>
    <property type="project" value="UniProtKB-KW"/>
</dbReference>
<keyword evidence="8" id="KW-0732">Signal</keyword>
<dbReference type="Gene3D" id="2.60.40.2310">
    <property type="match status" value="1"/>
</dbReference>
<evidence type="ECO:0000256" key="2">
    <source>
        <dbReference type="ARBA" id="ARBA00022670"/>
    </source>
</evidence>
<dbReference type="InterPro" id="IPR034197">
    <property type="entry name" value="Peptidases_S8_3"/>
</dbReference>
<evidence type="ECO:0000259" key="11">
    <source>
        <dbReference type="Pfam" id="PF05922"/>
    </source>
</evidence>
<evidence type="ECO:0000256" key="4">
    <source>
        <dbReference type="ARBA" id="ARBA00022825"/>
    </source>
</evidence>
<gene>
    <name evidence="13" type="ORF">SAMN02982985_01772</name>
</gene>
<sequence length="1045" mass="105231">MKLRPVRAAVLLLLSGMALCAHAEQARRPYIIQLADQPVASYTGGVVGLKATQPGAGQRLNLAAADVQLYSDYLGQKQSAVKAVVAAAPILYDYKVVLNGFAALLTDSEAQQLKANSAVASVVADTPRALQTSYTPSFLGLDQPGGLWSQLGGKEHAGENVVIGIIDGGVWPENPAYADRVDGNGTPTFDNSGTLAYTAPLNWHGACDSGEGFGPANCNNKLIGARFFDAAFLSTGRSRHWSDFASPRDSLGDGVGEGGHGTHTSTTAGGNNGVATLVHGIPMGKASGMAPRARVAMYKVCWSYDDATKATGAKNSCWGGDSVAAIERAVLDGAHVLNYSIGGSDTINDPVEQAFLHAANAGVFVAASAGNDGPANTVSHLSPWLTTVAASTHNRLMKATLSLGNGASYTGASLNTSALPAKPIVRSEDAGLAGAGADALRLCYSAAWNGGAPALDPAKVAGKVVTCVRGTNDRVDKSLAVLQAGGVGMVLVDNGAGLVAEVHSVPTVHLSSADGAAVKAYAAAPAASAALGVFSIGIGATPAPVVAAFSSRGPNLFDANVLKPDLAAPGVEILAGLSPKLTPAQKADVINGTLVPPPNWGLYQGTSMASPHVAGVAALLRQQHPTWSPAAIKSALMTSGSMTFPDGLAGMERGVLPWGQGAGHLNPNGAADPGLVYDAGQADFKKYMCGAGMAGECGSGSIAGYNLNLASITVGNVLGTAVVNRAVTNVGASAATYNASISVPGYNAVVAPNSLTLAPGQTKAFTVSLSRNGAPDNVWQYGKLSWTDGSHVVNSPVTARSGKPLSAPALVGSDRASGSRTLSITSGFAGRLGLASGGLKAVNRSALLNVAQAASGSVDTLEQIADACNAAGSGVHVQPFSVPAQAVVAAFETFNRDTGSNGGDDLDMALLSAGGEIVASSLHGGSNEAIVLANPPAGNYKLCVIGYAAANGTSTDFTLSSAVVGRADVGGNLKAMGPGKVYSGGTASVNLSWSGLAAGQRYYGGVQYIDPANTLLDTTVLLVQTNNALPLPPAVARSAPSDQGK</sequence>
<evidence type="ECO:0000256" key="8">
    <source>
        <dbReference type="SAM" id="SignalP"/>
    </source>
</evidence>
<evidence type="ECO:0000256" key="3">
    <source>
        <dbReference type="ARBA" id="ARBA00022801"/>
    </source>
</evidence>
<reference evidence="13 14" key="1">
    <citation type="submission" date="2016-10" db="EMBL/GenBank/DDBJ databases">
        <authorList>
            <person name="de Groot N.N."/>
        </authorList>
    </citation>
    <scope>NUCLEOTIDE SEQUENCE [LARGE SCALE GENOMIC DNA]</scope>
    <source>
        <strain evidence="13 14">ATCC 43154</strain>
    </source>
</reference>
<keyword evidence="14" id="KW-1185">Reference proteome</keyword>
<dbReference type="Gene3D" id="3.40.50.200">
    <property type="entry name" value="Peptidase S8/S53 domain"/>
    <property type="match status" value="1"/>
</dbReference>
<dbReference type="OrthoDB" id="614750at2"/>
<evidence type="ECO:0000259" key="12">
    <source>
        <dbReference type="Pfam" id="PF17766"/>
    </source>
</evidence>
<dbReference type="AlphaFoldDB" id="A0A1I4L1T8"/>
<dbReference type="PROSITE" id="PS51892">
    <property type="entry name" value="SUBTILASE"/>
    <property type="match status" value="1"/>
</dbReference>
<protein>
    <submittedName>
        <fullName evidence="13">Peptidase inhibitor I9</fullName>
    </submittedName>
</protein>
<dbReference type="Pfam" id="PF05922">
    <property type="entry name" value="Inhibitor_I9"/>
    <property type="match status" value="1"/>
</dbReference>
<evidence type="ECO:0000259" key="9">
    <source>
        <dbReference type="Pfam" id="PF00082"/>
    </source>
</evidence>
<feature type="signal peptide" evidence="8">
    <location>
        <begin position="1"/>
        <end position="23"/>
    </location>
</feature>
<dbReference type="InterPro" id="IPR023828">
    <property type="entry name" value="Peptidase_S8_Ser-AS"/>
</dbReference>
<dbReference type="Proteomes" id="UP000199470">
    <property type="component" value="Unassembled WGS sequence"/>
</dbReference>
<evidence type="ECO:0000256" key="1">
    <source>
        <dbReference type="ARBA" id="ARBA00011073"/>
    </source>
</evidence>
<dbReference type="Pfam" id="PF17766">
    <property type="entry name" value="fn3_6"/>
    <property type="match status" value="1"/>
</dbReference>
<feature type="domain" description="Inhibitor I9" evidence="11">
    <location>
        <begin position="30"/>
        <end position="130"/>
    </location>
</feature>
<dbReference type="PROSITE" id="PS00138">
    <property type="entry name" value="SUBTILASE_SER"/>
    <property type="match status" value="1"/>
</dbReference>
<dbReference type="RefSeq" id="WP_093386453.1">
    <property type="nucleotide sequence ID" value="NZ_FOTW01000008.1"/>
</dbReference>
<dbReference type="CDD" id="cd02120">
    <property type="entry name" value="PA_subtilisin_like"/>
    <property type="match status" value="1"/>
</dbReference>
<evidence type="ECO:0000313" key="14">
    <source>
        <dbReference type="Proteomes" id="UP000199470"/>
    </source>
</evidence>
<evidence type="ECO:0000256" key="6">
    <source>
        <dbReference type="PROSITE-ProRule" id="PRU01240"/>
    </source>
</evidence>
<dbReference type="Gene3D" id="3.30.70.80">
    <property type="entry name" value="Peptidase S8 propeptide/proteinase inhibitor I9"/>
    <property type="match status" value="1"/>
</dbReference>
<dbReference type="InterPro" id="IPR037045">
    <property type="entry name" value="S8pro/Inhibitor_I9_sf"/>
</dbReference>
<keyword evidence="3 6" id="KW-0378">Hydrolase</keyword>
<dbReference type="SUPFAM" id="SSF52743">
    <property type="entry name" value="Subtilisin-like"/>
    <property type="match status" value="1"/>
</dbReference>
<accession>A0A1I4L1T8</accession>
<dbReference type="EMBL" id="FOTW01000008">
    <property type="protein sequence ID" value="SFL84881.1"/>
    <property type="molecule type" value="Genomic_DNA"/>
</dbReference>
<evidence type="ECO:0000313" key="13">
    <source>
        <dbReference type="EMBL" id="SFL84881.1"/>
    </source>
</evidence>
<dbReference type="InterPro" id="IPR010259">
    <property type="entry name" value="S8pro/Inhibitor_I9"/>
</dbReference>
<dbReference type="STRING" id="758825.SAMN02982985_01772"/>
<dbReference type="InterPro" id="IPR015500">
    <property type="entry name" value="Peptidase_S8_subtilisin-rel"/>
</dbReference>
<dbReference type="Pfam" id="PF02225">
    <property type="entry name" value="PA"/>
    <property type="match status" value="1"/>
</dbReference>
<feature type="chain" id="PRO_5011641761" evidence="8">
    <location>
        <begin position="24"/>
        <end position="1045"/>
    </location>
</feature>
<dbReference type="PRINTS" id="PR00723">
    <property type="entry name" value="SUBTILISIN"/>
</dbReference>
<dbReference type="Gene3D" id="2.60.120.380">
    <property type="match status" value="1"/>
</dbReference>
<evidence type="ECO:0000256" key="7">
    <source>
        <dbReference type="SAM" id="MobiDB-lite"/>
    </source>
</evidence>
<keyword evidence="2 6" id="KW-0645">Protease</keyword>
<dbReference type="GO" id="GO:0004252">
    <property type="term" value="F:serine-type endopeptidase activity"/>
    <property type="evidence" value="ECO:0007669"/>
    <property type="project" value="UniProtKB-UniRule"/>
</dbReference>
<feature type="active site" description="Charge relay system" evidence="5 6">
    <location>
        <position position="260"/>
    </location>
</feature>
<dbReference type="InterPro" id="IPR000209">
    <property type="entry name" value="Peptidase_S8/S53_dom"/>
</dbReference>
<feature type="domain" description="Peptidase S8/S53" evidence="9">
    <location>
        <begin position="158"/>
        <end position="640"/>
    </location>
</feature>
<dbReference type="InterPro" id="IPR036852">
    <property type="entry name" value="Peptidase_S8/S53_dom_sf"/>
</dbReference>
<keyword evidence="4 6" id="KW-0720">Serine protease</keyword>
<dbReference type="PANTHER" id="PTHR10795">
    <property type="entry name" value="PROPROTEIN CONVERTASE SUBTILISIN/KEXIN"/>
    <property type="match status" value="1"/>
</dbReference>
<evidence type="ECO:0000256" key="5">
    <source>
        <dbReference type="PIRSR" id="PIRSR615500-1"/>
    </source>
</evidence>
<name>A0A1I4L1T8_9BURK</name>
<dbReference type="CDD" id="cd04852">
    <property type="entry name" value="Peptidases_S8_3"/>
    <property type="match status" value="1"/>
</dbReference>
<feature type="active site" description="Charge relay system" evidence="5 6">
    <location>
        <position position="607"/>
    </location>
</feature>
<feature type="region of interest" description="Disordered" evidence="7">
    <location>
        <begin position="252"/>
        <end position="271"/>
    </location>
</feature>
<dbReference type="InterPro" id="IPR041469">
    <property type="entry name" value="Subtilisin-like_FN3"/>
</dbReference>
<feature type="active site" description="Charge relay system" evidence="5 6">
    <location>
        <position position="167"/>
    </location>
</feature>
<dbReference type="InterPro" id="IPR045051">
    <property type="entry name" value="SBT"/>
</dbReference>
<organism evidence="13 14">
    <name type="scientific">Rugamonas rubra</name>
    <dbReference type="NCBI Taxonomy" id="758825"/>
    <lineage>
        <taxon>Bacteria</taxon>
        <taxon>Pseudomonadati</taxon>
        <taxon>Pseudomonadota</taxon>
        <taxon>Betaproteobacteria</taxon>
        <taxon>Burkholderiales</taxon>
        <taxon>Oxalobacteraceae</taxon>
        <taxon>Telluria group</taxon>
        <taxon>Rugamonas</taxon>
    </lineage>
</organism>
<comment type="similarity">
    <text evidence="1 6">Belongs to the peptidase S8 family.</text>
</comment>
<evidence type="ECO:0000259" key="10">
    <source>
        <dbReference type="Pfam" id="PF02225"/>
    </source>
</evidence>
<feature type="domain" description="PA" evidence="10">
    <location>
        <begin position="451"/>
        <end position="517"/>
    </location>
</feature>
<dbReference type="InterPro" id="IPR003137">
    <property type="entry name" value="PA_domain"/>
</dbReference>
<proteinExistence type="inferred from homology"/>
<dbReference type="Gene3D" id="3.50.30.30">
    <property type="match status" value="1"/>
</dbReference>